<organism evidence="2 3">
    <name type="scientific">Mesorhizobium qingshengii</name>
    <dbReference type="NCBI Taxonomy" id="1165689"/>
    <lineage>
        <taxon>Bacteria</taxon>
        <taxon>Pseudomonadati</taxon>
        <taxon>Pseudomonadota</taxon>
        <taxon>Alphaproteobacteria</taxon>
        <taxon>Hyphomicrobiales</taxon>
        <taxon>Phyllobacteriaceae</taxon>
        <taxon>Mesorhizobium</taxon>
    </lineage>
</organism>
<accession>A0ABT4R467</accession>
<comment type="caution">
    <text evidence="2">The sequence shown here is derived from an EMBL/GenBank/DDBJ whole genome shotgun (WGS) entry which is preliminary data.</text>
</comment>
<evidence type="ECO:0000256" key="1">
    <source>
        <dbReference type="SAM" id="Phobius"/>
    </source>
</evidence>
<dbReference type="EMBL" id="JAPFQA010000033">
    <property type="protein sequence ID" value="MCZ8548625.1"/>
    <property type="molecule type" value="Genomic_DNA"/>
</dbReference>
<sequence length="126" mass="13462">MNRLLFVTADFLSRPPGFYVMIVAMVVCTALVPFGLTNVITYALSVAAIVITGVVLIQGYRDTAAIHAKLDELIVSLNEARNDVVGLEHADPKEIQAKLDRLEKEAADASALMPDARLGAPPTAVS</sequence>
<reference evidence="2" key="1">
    <citation type="submission" date="2022-11" db="EMBL/GenBank/DDBJ databases">
        <authorList>
            <person name="Coimbra C."/>
        </authorList>
    </citation>
    <scope>NUCLEOTIDE SEQUENCE</scope>
    <source>
        <strain evidence="2">Jales19</strain>
    </source>
</reference>
<dbReference type="RefSeq" id="WP_269908873.1">
    <property type="nucleotide sequence ID" value="NZ_JAPFQA010000033.1"/>
</dbReference>
<name>A0ABT4R467_9HYPH</name>
<gene>
    <name evidence="2" type="ORF">OOJ09_31080</name>
</gene>
<keyword evidence="1" id="KW-0812">Transmembrane</keyword>
<proteinExistence type="predicted"/>
<keyword evidence="1" id="KW-0472">Membrane</keyword>
<protein>
    <submittedName>
        <fullName evidence="2">Low affinity iron permease family protein</fullName>
    </submittedName>
</protein>
<dbReference type="InterPro" id="IPR007251">
    <property type="entry name" value="Iron_permease_Fet4"/>
</dbReference>
<feature type="transmembrane region" description="Helical" evidence="1">
    <location>
        <begin position="18"/>
        <end position="36"/>
    </location>
</feature>
<keyword evidence="3" id="KW-1185">Reference proteome</keyword>
<evidence type="ECO:0000313" key="2">
    <source>
        <dbReference type="EMBL" id="MCZ8548625.1"/>
    </source>
</evidence>
<dbReference type="Proteomes" id="UP001152178">
    <property type="component" value="Unassembled WGS sequence"/>
</dbReference>
<evidence type="ECO:0000313" key="3">
    <source>
        <dbReference type="Proteomes" id="UP001152178"/>
    </source>
</evidence>
<feature type="transmembrane region" description="Helical" evidence="1">
    <location>
        <begin position="42"/>
        <end position="60"/>
    </location>
</feature>
<keyword evidence="1" id="KW-1133">Transmembrane helix</keyword>
<dbReference type="Pfam" id="PF04120">
    <property type="entry name" value="Iron_permease"/>
    <property type="match status" value="1"/>
</dbReference>